<comment type="caution">
    <text evidence="3">The sequence shown here is derived from an EMBL/GenBank/DDBJ whole genome shotgun (WGS) entry which is preliminary data.</text>
</comment>
<dbReference type="EMBL" id="QAAD01000022">
    <property type="protein sequence ID" value="PTN06349.1"/>
    <property type="molecule type" value="Genomic_DNA"/>
</dbReference>
<organism evidence="3 4">
    <name type="scientific">Mangrovibacterium marinum</name>
    <dbReference type="NCBI Taxonomy" id="1639118"/>
    <lineage>
        <taxon>Bacteria</taxon>
        <taxon>Pseudomonadati</taxon>
        <taxon>Bacteroidota</taxon>
        <taxon>Bacteroidia</taxon>
        <taxon>Marinilabiliales</taxon>
        <taxon>Prolixibacteraceae</taxon>
        <taxon>Mangrovibacterium</taxon>
    </lineage>
</organism>
<sequence length="264" mass="28504">MKKSTIAVIALLAFSTTQAHAQFFEKLKTVVDQATAKDSIQTTTNAEAAGDSAQTQQESSNKTVNYTEDEANSGIKEALIKGVRQGVALVAKQDGYFGDQLIKIPFPEDVQSIESKLRAVGLGDLVDKAVLSMNRAAEDAASTATDIFIAAISNMTISDATTLVLGSDTAATHYLKVNTTGELTREFSPIINNSLQTVNATKYWDDVMTAYNKLPFVKKMNPDLGAYVTEKAIDGLFVKIAEQEKAIRANPLEQGSSLLKKIFN</sequence>
<protein>
    <submittedName>
        <fullName evidence="3">Uncharacterized protein DUF4197</fullName>
    </submittedName>
</protein>
<evidence type="ECO:0000256" key="2">
    <source>
        <dbReference type="SAM" id="SignalP"/>
    </source>
</evidence>
<reference evidence="3 4" key="1">
    <citation type="submission" date="2018-04" db="EMBL/GenBank/DDBJ databases">
        <title>Genomic Encyclopedia of Archaeal and Bacterial Type Strains, Phase II (KMG-II): from individual species to whole genera.</title>
        <authorList>
            <person name="Goeker M."/>
        </authorList>
    </citation>
    <scope>NUCLEOTIDE SEQUENCE [LARGE SCALE GENOMIC DNA]</scope>
    <source>
        <strain evidence="3 4">DSM 28823</strain>
    </source>
</reference>
<dbReference type="Pfam" id="PF13852">
    <property type="entry name" value="DUF4197"/>
    <property type="match status" value="1"/>
</dbReference>
<gene>
    <name evidence="3" type="ORF">C8N47_12231</name>
</gene>
<dbReference type="RefSeq" id="WP_107823570.1">
    <property type="nucleotide sequence ID" value="NZ_OY782574.1"/>
</dbReference>
<evidence type="ECO:0000256" key="1">
    <source>
        <dbReference type="SAM" id="MobiDB-lite"/>
    </source>
</evidence>
<feature type="region of interest" description="Disordered" evidence="1">
    <location>
        <begin position="44"/>
        <end position="64"/>
    </location>
</feature>
<dbReference type="InterPro" id="IPR025245">
    <property type="entry name" value="DUF4197"/>
</dbReference>
<evidence type="ECO:0000313" key="3">
    <source>
        <dbReference type="EMBL" id="PTN06349.1"/>
    </source>
</evidence>
<evidence type="ECO:0000313" key="4">
    <source>
        <dbReference type="Proteomes" id="UP000243525"/>
    </source>
</evidence>
<keyword evidence="4" id="KW-1185">Reference proteome</keyword>
<feature type="signal peptide" evidence="2">
    <location>
        <begin position="1"/>
        <end position="21"/>
    </location>
</feature>
<dbReference type="Proteomes" id="UP000243525">
    <property type="component" value="Unassembled WGS sequence"/>
</dbReference>
<keyword evidence="2" id="KW-0732">Signal</keyword>
<accession>A0A2T5BY44</accession>
<dbReference type="OrthoDB" id="5292580at2"/>
<name>A0A2T5BY44_9BACT</name>
<dbReference type="AlphaFoldDB" id="A0A2T5BY44"/>
<proteinExistence type="predicted"/>
<feature type="chain" id="PRO_5015526770" evidence="2">
    <location>
        <begin position="22"/>
        <end position="264"/>
    </location>
</feature>